<keyword evidence="3" id="KW-0732">Signal</keyword>
<name>A0A1A6FZV7_NEOLE</name>
<dbReference type="EMBL" id="LZPO01113206">
    <property type="protein sequence ID" value="OBS58687.1"/>
    <property type="molecule type" value="Genomic_DNA"/>
</dbReference>
<proteinExistence type="predicted"/>
<feature type="compositionally biased region" description="Polar residues" evidence="1">
    <location>
        <begin position="122"/>
        <end position="133"/>
    </location>
</feature>
<dbReference type="InterPro" id="IPR027943">
    <property type="entry name" value="FAM209"/>
</dbReference>
<keyword evidence="5" id="KW-1185">Reference proteome</keyword>
<organism evidence="4 5">
    <name type="scientific">Neotoma lepida</name>
    <name type="common">Desert woodrat</name>
    <dbReference type="NCBI Taxonomy" id="56216"/>
    <lineage>
        <taxon>Eukaryota</taxon>
        <taxon>Metazoa</taxon>
        <taxon>Chordata</taxon>
        <taxon>Craniata</taxon>
        <taxon>Vertebrata</taxon>
        <taxon>Euteleostomi</taxon>
        <taxon>Mammalia</taxon>
        <taxon>Eutheria</taxon>
        <taxon>Euarchontoglires</taxon>
        <taxon>Glires</taxon>
        <taxon>Rodentia</taxon>
        <taxon>Myomorpha</taxon>
        <taxon>Muroidea</taxon>
        <taxon>Cricetidae</taxon>
        <taxon>Neotominae</taxon>
        <taxon>Neotoma</taxon>
    </lineage>
</organism>
<feature type="chain" id="PRO_5008345176" description="Protein FAM209A" evidence="3">
    <location>
        <begin position="22"/>
        <end position="222"/>
    </location>
</feature>
<dbReference type="STRING" id="56216.A0A1A6FZV7"/>
<dbReference type="Proteomes" id="UP000092124">
    <property type="component" value="Unassembled WGS sequence"/>
</dbReference>
<feature type="region of interest" description="Disordered" evidence="1">
    <location>
        <begin position="116"/>
        <end position="142"/>
    </location>
</feature>
<keyword evidence="2" id="KW-0812">Transmembrane</keyword>
<evidence type="ECO:0000256" key="2">
    <source>
        <dbReference type="SAM" id="Phobius"/>
    </source>
</evidence>
<gene>
    <name evidence="4" type="ORF">A6R68_10209</name>
</gene>
<accession>A0A1A6FZV7</accession>
<dbReference type="AlphaFoldDB" id="A0A1A6FZV7"/>
<feature type="transmembrane region" description="Helical" evidence="2">
    <location>
        <begin position="37"/>
        <end position="58"/>
    </location>
</feature>
<feature type="signal peptide" evidence="3">
    <location>
        <begin position="1"/>
        <end position="21"/>
    </location>
</feature>
<reference evidence="4 5" key="1">
    <citation type="submission" date="2016-06" db="EMBL/GenBank/DDBJ databases">
        <title>The Draft Genome Sequence and Annotation of the Desert Woodrat Neotoma lepida.</title>
        <authorList>
            <person name="Campbell M."/>
            <person name="Oakeson K.F."/>
            <person name="Yandell M."/>
            <person name="Halpert J.R."/>
            <person name="Dearing D."/>
        </authorList>
    </citation>
    <scope>NUCLEOTIDE SEQUENCE [LARGE SCALE GENOMIC DNA]</scope>
    <source>
        <strain evidence="4">417</strain>
        <tissue evidence="4">Liver</tissue>
    </source>
</reference>
<keyword evidence="2" id="KW-0472">Membrane</keyword>
<dbReference type="Pfam" id="PF15206">
    <property type="entry name" value="FAM209"/>
    <property type="match status" value="1"/>
</dbReference>
<dbReference type="PANTHER" id="PTHR35157:SF1">
    <property type="entry name" value="PROTEIN FAM209A"/>
    <property type="match status" value="1"/>
</dbReference>
<dbReference type="PANTHER" id="PTHR35157">
    <property type="entry name" value="PROTEIN FAM209A"/>
    <property type="match status" value="1"/>
</dbReference>
<feature type="transmembrane region" description="Helical" evidence="2">
    <location>
        <begin position="91"/>
        <end position="109"/>
    </location>
</feature>
<keyword evidence="2" id="KW-1133">Transmembrane helix</keyword>
<evidence type="ECO:0008006" key="6">
    <source>
        <dbReference type="Google" id="ProtNLM"/>
    </source>
</evidence>
<sequence>MSGSLSTGLYLLLSLLGKKMAAIRVTGADKSDTFSIFIMLRWFLLLPLCISCACAFMFSSLREKTKESPGKVPCGGHFRIRQSLPEHTQSWLWSKWLWLFFVIVIYVVLKFRGDGEKKKEQNPTGLRSCQSRSPPKKVQNVDPSKDFTFNTLTELEIELVKFVSKVRNLKVSMATGNNPRLQIPEIPMDPHNNVTIYEIWGEEESEAASIIPCPCLRGPEEL</sequence>
<comment type="caution">
    <text evidence="4">The sequence shown here is derived from an EMBL/GenBank/DDBJ whole genome shotgun (WGS) entry which is preliminary data.</text>
</comment>
<protein>
    <recommendedName>
        <fullName evidence="6">Protein FAM209A</fullName>
    </recommendedName>
</protein>
<evidence type="ECO:0000256" key="1">
    <source>
        <dbReference type="SAM" id="MobiDB-lite"/>
    </source>
</evidence>
<evidence type="ECO:0000256" key="3">
    <source>
        <dbReference type="SAM" id="SignalP"/>
    </source>
</evidence>
<evidence type="ECO:0000313" key="4">
    <source>
        <dbReference type="EMBL" id="OBS58687.1"/>
    </source>
</evidence>
<evidence type="ECO:0000313" key="5">
    <source>
        <dbReference type="Proteomes" id="UP000092124"/>
    </source>
</evidence>
<dbReference type="OrthoDB" id="9507615at2759"/>